<protein>
    <submittedName>
        <fullName evidence="1">Uncharacterized protein</fullName>
    </submittedName>
</protein>
<dbReference type="EMBL" id="JAHRHJ020000004">
    <property type="protein sequence ID" value="KAH9320292.1"/>
    <property type="molecule type" value="Genomic_DNA"/>
</dbReference>
<proteinExistence type="predicted"/>
<keyword evidence="2" id="KW-1185">Reference proteome</keyword>
<dbReference type="Proteomes" id="UP000824469">
    <property type="component" value="Unassembled WGS sequence"/>
</dbReference>
<reference evidence="1 2" key="1">
    <citation type="journal article" date="2021" name="Nat. Plants">
        <title>The Taxus genome provides insights into paclitaxel biosynthesis.</title>
        <authorList>
            <person name="Xiong X."/>
            <person name="Gou J."/>
            <person name="Liao Q."/>
            <person name="Li Y."/>
            <person name="Zhou Q."/>
            <person name="Bi G."/>
            <person name="Li C."/>
            <person name="Du R."/>
            <person name="Wang X."/>
            <person name="Sun T."/>
            <person name="Guo L."/>
            <person name="Liang H."/>
            <person name="Lu P."/>
            <person name="Wu Y."/>
            <person name="Zhang Z."/>
            <person name="Ro D.K."/>
            <person name="Shang Y."/>
            <person name="Huang S."/>
            <person name="Yan J."/>
        </authorList>
    </citation>
    <scope>NUCLEOTIDE SEQUENCE [LARGE SCALE GENOMIC DNA]</scope>
    <source>
        <strain evidence="1">Ta-2019</strain>
    </source>
</reference>
<accession>A0AA38GB86</accession>
<comment type="caution">
    <text evidence="1">The sequence shown here is derived from an EMBL/GenBank/DDBJ whole genome shotgun (WGS) entry which is preliminary data.</text>
</comment>
<feature type="non-terminal residue" evidence="1">
    <location>
        <position position="120"/>
    </location>
</feature>
<evidence type="ECO:0000313" key="1">
    <source>
        <dbReference type="EMBL" id="KAH9320292.1"/>
    </source>
</evidence>
<dbReference type="AlphaFoldDB" id="A0AA38GB86"/>
<gene>
    <name evidence="1" type="ORF">KI387_022061</name>
</gene>
<evidence type="ECO:0000313" key="2">
    <source>
        <dbReference type="Proteomes" id="UP000824469"/>
    </source>
</evidence>
<feature type="non-terminal residue" evidence="1">
    <location>
        <position position="1"/>
    </location>
</feature>
<organism evidence="1 2">
    <name type="scientific">Taxus chinensis</name>
    <name type="common">Chinese yew</name>
    <name type="synonym">Taxus wallichiana var. chinensis</name>
    <dbReference type="NCBI Taxonomy" id="29808"/>
    <lineage>
        <taxon>Eukaryota</taxon>
        <taxon>Viridiplantae</taxon>
        <taxon>Streptophyta</taxon>
        <taxon>Embryophyta</taxon>
        <taxon>Tracheophyta</taxon>
        <taxon>Spermatophyta</taxon>
        <taxon>Pinopsida</taxon>
        <taxon>Pinidae</taxon>
        <taxon>Conifers II</taxon>
        <taxon>Cupressales</taxon>
        <taxon>Taxaceae</taxon>
        <taxon>Taxus</taxon>
    </lineage>
</organism>
<name>A0AA38GB86_TAXCH</name>
<sequence>DKVLDPTQLTTLPPPIVLSQDEVQIIKDMHKYSIYSRAMEATVEDMLVTGLNFIDEAFKLHGKVNNLQQKLSSTIGIIDKELKLWSSCIVDLRLMGQTDENILLASKVFDDAKDNLSKSW</sequence>